<protein>
    <submittedName>
        <fullName evidence="3">Kappa-carrageenase</fullName>
        <ecNumber evidence="3">3.2.1.83</ecNumber>
    </submittedName>
</protein>
<dbReference type="GO" id="GO:0033918">
    <property type="term" value="F:kappa-carrageenase activity"/>
    <property type="evidence" value="ECO:0007669"/>
    <property type="project" value="UniProtKB-EC"/>
</dbReference>
<dbReference type="Pfam" id="PF02368">
    <property type="entry name" value="Big_2"/>
    <property type="match status" value="1"/>
</dbReference>
<dbReference type="Pfam" id="PF12733">
    <property type="entry name" value="Cadherin-like"/>
    <property type="match status" value="1"/>
</dbReference>
<evidence type="ECO:0000259" key="2">
    <source>
        <dbReference type="SMART" id="SM00635"/>
    </source>
</evidence>
<dbReference type="InterPro" id="IPR008964">
    <property type="entry name" value="Invasin/intimin_cell_adhesion"/>
</dbReference>
<evidence type="ECO:0000313" key="3">
    <source>
        <dbReference type="EMBL" id="PRR83844.1"/>
    </source>
</evidence>
<dbReference type="Gene3D" id="2.60.40.10">
    <property type="entry name" value="Immunoglobulins"/>
    <property type="match status" value="1"/>
</dbReference>
<dbReference type="RefSeq" id="WP_106010177.1">
    <property type="nucleotide sequence ID" value="NZ_PVXP01000043.1"/>
</dbReference>
<dbReference type="SUPFAM" id="SSF50998">
    <property type="entry name" value="Quinoprotein alcohol dehydrogenase-like"/>
    <property type="match status" value="1"/>
</dbReference>
<comment type="caution">
    <text evidence="3">The sequence shown here is derived from an EMBL/GenBank/DDBJ whole genome shotgun (WGS) entry which is preliminary data.</text>
</comment>
<feature type="region of interest" description="Disordered" evidence="1">
    <location>
        <begin position="65"/>
        <end position="86"/>
    </location>
</feature>
<dbReference type="SMART" id="SM00635">
    <property type="entry name" value="BID_2"/>
    <property type="match status" value="1"/>
</dbReference>
<dbReference type="EMBL" id="PVXP01000043">
    <property type="protein sequence ID" value="PRR83844.1"/>
    <property type="molecule type" value="Genomic_DNA"/>
</dbReference>
<dbReference type="SUPFAM" id="SSF49373">
    <property type="entry name" value="Invasin/intimin cell-adhesion fragments"/>
    <property type="match status" value="1"/>
</dbReference>
<dbReference type="InterPro" id="IPR025883">
    <property type="entry name" value="Cadherin-like_domain"/>
</dbReference>
<dbReference type="OrthoDB" id="1885452at2"/>
<keyword evidence="3" id="KW-0378">Hydrolase</keyword>
<dbReference type="InterPro" id="IPR046780">
    <property type="entry name" value="aBig_2"/>
</dbReference>
<keyword evidence="3" id="KW-0326">Glycosidase</keyword>
<dbReference type="EC" id="3.2.1.83" evidence="3"/>
<reference evidence="3 4" key="1">
    <citation type="submission" date="2018-03" db="EMBL/GenBank/DDBJ databases">
        <title>Genome sequence of Clostridium luticellarii DSM 29923.</title>
        <authorList>
            <person name="Poehlein A."/>
            <person name="Daniel R."/>
        </authorList>
    </citation>
    <scope>NUCLEOTIDE SEQUENCE [LARGE SCALE GENOMIC DNA]</scope>
    <source>
        <strain evidence="3 4">DSM 29923</strain>
    </source>
</reference>
<sequence length="1276" mass="137779">MDFTGEAENDSEGNLPVTVTLNGSPVEGQAENYALTLSEGQNTIVITAADSGGNTTSKTYKVTYVPGDENSEPVKDKAPPGDTDGDAGMAAVNGKDGVVSEKEISTTVNAEEVSPIDITLRATTPDENLIYPCDLTVSYAKFSNLGLNVDNDDPGFITPLHVLAAYYTQTQGATAETMKNYIQVNSDGTLKSIAGKNGLAVTKDTTKWMFSLNGIVQMNSEDSTVINSSTAVSLGRTNLGIYAYDSAITEAYFNFQNSNQMCKVGTEVSNFLNRSQKLLNNDVDILALKDTITPMIFREDGTPADPSDYILETETLSGTTGSLKITFNSPGVYYISAQNPVTVDGKTYNNINCPLEKISVYTEGEYNFRTDLNALNFNGGDLEFYKDETSWSSKTTGTNGSVIKWSSSDENRLSIQRADDATLKIVADNQGLTKDAQITVTAKVTLGEFTEEKTFECTVIADRVSYCLNQDYESATVTNTTYSNWSGYMSRANLCEGKYGSTYEFYSSMPDNLYFEVMASNKLGFYAHNTNLTEDTPIKIYIKVTYGGISKVKELDGLIQATPRLSNMEVTGVNNFVFDTAVYKYDLRMPEGDSITITPTLGVANEKYYITINGQKVGNGESYTYTIDKNAGINTVKIKTCRQDAAIVYAQYTINLSKEATALPDYTAFWGTGHLDDYNTRVVNALTPRSADEIAKQWNVAISTAGEGMSGWGKWSYPIVVNDNIYAAADQKLMKFDMDGNLLAVGSMTSGVLGGGYTGWLAYGEGKIFVPTGSGIMAFNADDLTQLWVGSSGVGGSQGSCPILYHDGYVYSGSTDANNGGGFYCFKAEDENTQFGNESKSAVWSLTNSSGVNSSFYWAGAAIVGDYLIVPCDSGYVYSISLSQSIEKGEPVIVDKINADGEETNIRTSIVYDETTKSIYYPTYAGKTYKVIFNEDGTFGEYKSIDVQSQCPTVYKGRLYITTNAGASVYDAETMELIYTAEVRDNALTGFVNGPTIVTAYATEENNQTVYIYGHTNSNPDTISVWKDSQTNNAENPGTVEVLYKNEVKPQFATSNVVVSEEGNLIFVNDSANLFCLKSGVTPVTGVTLDKATDVLTVGDTDTLAAAATPDNATDKNVIWSSSDETVAAVDSNGKVTALKAGTAVITVTTEDGQKTASCTVTVTADNGTKPIKITNLTEGVTYKLGEDAKVSIEAENNSEGAKDVSLIIALYDDNDKFISYTSGKQTVEVGKSSVLTGMLKLPEEGTYKLKAFVWDSLENMAPLSDVIDIPISSDI</sequence>
<keyword evidence="4" id="KW-1185">Reference proteome</keyword>
<dbReference type="Proteomes" id="UP000237798">
    <property type="component" value="Unassembled WGS sequence"/>
</dbReference>
<dbReference type="InterPro" id="IPR003343">
    <property type="entry name" value="Big_2"/>
</dbReference>
<accession>A0A2T0BIZ0</accession>
<dbReference type="InterPro" id="IPR013783">
    <property type="entry name" value="Ig-like_fold"/>
</dbReference>
<proteinExistence type="predicted"/>
<feature type="domain" description="BIG2" evidence="2">
    <location>
        <begin position="1083"/>
        <end position="1160"/>
    </location>
</feature>
<dbReference type="AlphaFoldDB" id="A0A2T0BIZ0"/>
<evidence type="ECO:0000256" key="1">
    <source>
        <dbReference type="SAM" id="MobiDB-lite"/>
    </source>
</evidence>
<gene>
    <name evidence="3" type="primary">cgkA</name>
    <name evidence="3" type="ORF">CLLU_25790</name>
</gene>
<dbReference type="Gene3D" id="2.60.40.1080">
    <property type="match status" value="1"/>
</dbReference>
<name>A0A2T0BIZ0_9CLOT</name>
<organism evidence="3 4">
    <name type="scientific">Clostridium luticellarii</name>
    <dbReference type="NCBI Taxonomy" id="1691940"/>
    <lineage>
        <taxon>Bacteria</taxon>
        <taxon>Bacillati</taxon>
        <taxon>Bacillota</taxon>
        <taxon>Clostridia</taxon>
        <taxon>Eubacteriales</taxon>
        <taxon>Clostridiaceae</taxon>
        <taxon>Clostridium</taxon>
    </lineage>
</organism>
<dbReference type="Pfam" id="PF20578">
    <property type="entry name" value="aBig_2"/>
    <property type="match status" value="1"/>
</dbReference>
<dbReference type="InterPro" id="IPR011047">
    <property type="entry name" value="Quinoprotein_ADH-like_sf"/>
</dbReference>
<evidence type="ECO:0000313" key="4">
    <source>
        <dbReference type="Proteomes" id="UP000237798"/>
    </source>
</evidence>